<dbReference type="Pfam" id="PF00175">
    <property type="entry name" value="NAD_binding_1"/>
    <property type="match status" value="1"/>
</dbReference>
<dbReference type="Gene3D" id="2.40.30.10">
    <property type="entry name" value="Translation factors"/>
    <property type="match status" value="1"/>
</dbReference>
<dbReference type="PANTHER" id="PTHR47354:SF2">
    <property type="entry name" value="BLR2392 PROTEIN"/>
    <property type="match status" value="1"/>
</dbReference>
<dbReference type="InterPro" id="IPR036010">
    <property type="entry name" value="2Fe-2S_ferredoxin-like_sf"/>
</dbReference>
<dbReference type="CDD" id="cd06185">
    <property type="entry name" value="PDR_like"/>
    <property type="match status" value="1"/>
</dbReference>
<keyword evidence="6" id="KW-1185">Reference proteome</keyword>
<feature type="domain" description="2Fe-2S ferredoxin-type" evidence="3">
    <location>
        <begin position="244"/>
        <end position="337"/>
    </location>
</feature>
<dbReference type="AlphaFoldDB" id="A0A916T0Q3"/>
<dbReference type="Pfam" id="PF00111">
    <property type="entry name" value="Fer2"/>
    <property type="match status" value="1"/>
</dbReference>
<evidence type="ECO:0000259" key="4">
    <source>
        <dbReference type="PROSITE" id="PS51384"/>
    </source>
</evidence>
<evidence type="ECO:0000313" key="6">
    <source>
        <dbReference type="Proteomes" id="UP000636793"/>
    </source>
</evidence>
<name>A0A916T0Q3_9MICO</name>
<evidence type="ECO:0000256" key="1">
    <source>
        <dbReference type="ARBA" id="ARBA00001974"/>
    </source>
</evidence>
<feature type="domain" description="FAD-binding FR-type" evidence="4">
    <location>
        <begin position="7"/>
        <end position="115"/>
    </location>
</feature>
<evidence type="ECO:0000259" key="3">
    <source>
        <dbReference type="PROSITE" id="PS51085"/>
    </source>
</evidence>
<dbReference type="RefSeq" id="WP_188836469.1">
    <property type="nucleotide sequence ID" value="NZ_BMHI01000002.1"/>
</dbReference>
<dbReference type="CDD" id="cd00207">
    <property type="entry name" value="fer2"/>
    <property type="match status" value="1"/>
</dbReference>
<sequence>MTNAAAHDWRTCTVVESRPVSTRARRITLERPVASGRPAEPGTHIDMRIPLPDKGSDNTSDVRSYSIVESDDLGKHLTVTVQRAANSRGGSAYLHGLRVGDTIGATRPLQDFPLSFGADGYLLLAGGIGVTALVSVARALRRHGAPYRIVYAGRSRDDMAYLDLLREEHGERLTTFVDDEGSQLDAAALVAEVAAQSGRQELVMCGPVRLMDAVRRAWSAAELSPVDLRFETFGNSGWYDAEPFEVELPEQGITATVAADQTMLDALVEAGADLMWDCRKGECGLCAMAVNDLVGELDPRDVFFSERQQLAADRACMCVARVAAGGAGSGRVSVRTL</sequence>
<dbReference type="Gene3D" id="3.10.20.30">
    <property type="match status" value="1"/>
</dbReference>
<reference evidence="5" key="1">
    <citation type="journal article" date="2014" name="Int. J. Syst. Evol. Microbiol.">
        <title>Complete genome sequence of Corynebacterium casei LMG S-19264T (=DSM 44701T), isolated from a smear-ripened cheese.</title>
        <authorList>
            <consortium name="US DOE Joint Genome Institute (JGI-PGF)"/>
            <person name="Walter F."/>
            <person name="Albersmeier A."/>
            <person name="Kalinowski J."/>
            <person name="Ruckert C."/>
        </authorList>
    </citation>
    <scope>NUCLEOTIDE SEQUENCE</scope>
    <source>
        <strain evidence="5">CGMCC 1.15085</strain>
    </source>
</reference>
<proteinExistence type="predicted"/>
<dbReference type="InterPro" id="IPR050415">
    <property type="entry name" value="MRET"/>
</dbReference>
<evidence type="ECO:0000256" key="2">
    <source>
        <dbReference type="SAM" id="MobiDB-lite"/>
    </source>
</evidence>
<dbReference type="PROSITE" id="PS51085">
    <property type="entry name" value="2FE2S_FER_2"/>
    <property type="match status" value="1"/>
</dbReference>
<dbReference type="InterPro" id="IPR006058">
    <property type="entry name" value="2Fe2S_fd_BS"/>
</dbReference>
<organism evidence="5 6">
    <name type="scientific">Flexivirga endophytica</name>
    <dbReference type="NCBI Taxonomy" id="1849103"/>
    <lineage>
        <taxon>Bacteria</taxon>
        <taxon>Bacillati</taxon>
        <taxon>Actinomycetota</taxon>
        <taxon>Actinomycetes</taxon>
        <taxon>Micrococcales</taxon>
        <taxon>Dermacoccaceae</taxon>
        <taxon>Flexivirga</taxon>
    </lineage>
</organism>
<dbReference type="SUPFAM" id="SSF54292">
    <property type="entry name" value="2Fe-2S ferredoxin-like"/>
    <property type="match status" value="1"/>
</dbReference>
<dbReference type="PROSITE" id="PS00197">
    <property type="entry name" value="2FE2S_FER_1"/>
    <property type="match status" value="1"/>
</dbReference>
<dbReference type="InterPro" id="IPR017927">
    <property type="entry name" value="FAD-bd_FR_type"/>
</dbReference>
<reference evidence="5" key="2">
    <citation type="submission" date="2020-09" db="EMBL/GenBank/DDBJ databases">
        <authorList>
            <person name="Sun Q."/>
            <person name="Zhou Y."/>
        </authorList>
    </citation>
    <scope>NUCLEOTIDE SEQUENCE</scope>
    <source>
        <strain evidence="5">CGMCC 1.15085</strain>
    </source>
</reference>
<dbReference type="SUPFAM" id="SSF52343">
    <property type="entry name" value="Ferredoxin reductase-like, C-terminal NADP-linked domain"/>
    <property type="match status" value="1"/>
</dbReference>
<comment type="cofactor">
    <cofactor evidence="1">
        <name>FAD</name>
        <dbReference type="ChEBI" id="CHEBI:57692"/>
    </cofactor>
</comment>
<dbReference type="GO" id="GO:0051537">
    <property type="term" value="F:2 iron, 2 sulfur cluster binding"/>
    <property type="evidence" value="ECO:0007669"/>
    <property type="project" value="InterPro"/>
</dbReference>
<dbReference type="Gene3D" id="3.40.50.80">
    <property type="entry name" value="Nucleotide-binding domain of ferredoxin-NADP reductase (FNR) module"/>
    <property type="match status" value="1"/>
</dbReference>
<feature type="region of interest" description="Disordered" evidence="2">
    <location>
        <begin position="34"/>
        <end position="61"/>
    </location>
</feature>
<protein>
    <submittedName>
        <fullName evidence="5">Flavodoxin</fullName>
    </submittedName>
</protein>
<dbReference type="InterPro" id="IPR039261">
    <property type="entry name" value="FNR_nucleotide-bd"/>
</dbReference>
<dbReference type="SUPFAM" id="SSF63380">
    <property type="entry name" value="Riboflavin synthase domain-like"/>
    <property type="match status" value="1"/>
</dbReference>
<dbReference type="EMBL" id="BMHI01000002">
    <property type="protein sequence ID" value="GGB26966.1"/>
    <property type="molecule type" value="Genomic_DNA"/>
</dbReference>
<dbReference type="InterPro" id="IPR001041">
    <property type="entry name" value="2Fe-2S_ferredoxin-type"/>
</dbReference>
<dbReference type="PROSITE" id="PS51384">
    <property type="entry name" value="FAD_FR"/>
    <property type="match status" value="1"/>
</dbReference>
<dbReference type="InterPro" id="IPR017938">
    <property type="entry name" value="Riboflavin_synthase-like_b-brl"/>
</dbReference>
<dbReference type="GO" id="GO:0016491">
    <property type="term" value="F:oxidoreductase activity"/>
    <property type="evidence" value="ECO:0007669"/>
    <property type="project" value="InterPro"/>
</dbReference>
<dbReference type="Proteomes" id="UP000636793">
    <property type="component" value="Unassembled WGS sequence"/>
</dbReference>
<comment type="caution">
    <text evidence="5">The sequence shown here is derived from an EMBL/GenBank/DDBJ whole genome shotgun (WGS) entry which is preliminary data.</text>
</comment>
<dbReference type="InterPro" id="IPR001433">
    <property type="entry name" value="OxRdtase_FAD/NAD-bd"/>
</dbReference>
<gene>
    <name evidence="5" type="ORF">GCM10011492_16570</name>
</gene>
<evidence type="ECO:0000313" key="5">
    <source>
        <dbReference type="EMBL" id="GGB26966.1"/>
    </source>
</evidence>
<accession>A0A916T0Q3</accession>
<dbReference type="PANTHER" id="PTHR47354">
    <property type="entry name" value="NADH OXIDOREDUCTASE HCR"/>
    <property type="match status" value="1"/>
</dbReference>
<dbReference type="InterPro" id="IPR012675">
    <property type="entry name" value="Beta-grasp_dom_sf"/>
</dbReference>